<sequence>MESTCVLMSEGSFHATYLMSQWLEEFGASPSFGGVYVRDDPDRAGLYRQRVRFHRAHAGKRTLAPSEREELRRLYDDLGETDEAMLHMYGVPSLPEDLPGRLGLLGENLNAPDVRIWAEELCRREPAPYFFVFLDRLLAPWWIELAPDRIVNGHSAVLPHARGMYATEQVAAQRDLERFRRCAGATVHFVDNGVDTGPLIRAERLPDPFAFESLWECKGASFRTAFDLLVGVARDVSRRTGTLPAGLQVVAPDDRDFRSKDFDPSRRAAAVAGYVDMKRQTTAV</sequence>
<dbReference type="Gene3D" id="3.40.50.170">
    <property type="entry name" value="Formyl transferase, N-terminal domain"/>
    <property type="match status" value="1"/>
</dbReference>
<accession>A0A7W9TJ28</accession>
<organism evidence="2 3">
    <name type="scientific">Streptomyces paradoxus</name>
    <dbReference type="NCBI Taxonomy" id="66375"/>
    <lineage>
        <taxon>Bacteria</taxon>
        <taxon>Bacillati</taxon>
        <taxon>Actinomycetota</taxon>
        <taxon>Actinomycetes</taxon>
        <taxon>Kitasatosporales</taxon>
        <taxon>Streptomycetaceae</taxon>
        <taxon>Streptomyces</taxon>
    </lineage>
</organism>
<dbReference type="Pfam" id="PF00551">
    <property type="entry name" value="Formyl_trans_N"/>
    <property type="match status" value="1"/>
</dbReference>
<dbReference type="Proteomes" id="UP000591537">
    <property type="component" value="Unassembled WGS sequence"/>
</dbReference>
<keyword evidence="2" id="KW-0808">Transferase</keyword>
<evidence type="ECO:0000313" key="2">
    <source>
        <dbReference type="EMBL" id="MBB6081660.1"/>
    </source>
</evidence>
<dbReference type="InterPro" id="IPR036477">
    <property type="entry name" value="Formyl_transf_N_sf"/>
</dbReference>
<dbReference type="AlphaFoldDB" id="A0A7W9TJ28"/>
<feature type="domain" description="Formyl transferase N-terminal" evidence="1">
    <location>
        <begin position="135"/>
        <end position="203"/>
    </location>
</feature>
<dbReference type="EC" id="2.1.2.2" evidence="2"/>
<dbReference type="InterPro" id="IPR002376">
    <property type="entry name" value="Formyl_transf_N"/>
</dbReference>
<gene>
    <name evidence="2" type="ORF">HNR57_007611</name>
</gene>
<dbReference type="RefSeq" id="WP_184567610.1">
    <property type="nucleotide sequence ID" value="NZ_BAAARS010000019.1"/>
</dbReference>
<name>A0A7W9TJ28_9ACTN</name>
<dbReference type="EMBL" id="JACHGV010000020">
    <property type="protein sequence ID" value="MBB6081660.1"/>
    <property type="molecule type" value="Genomic_DNA"/>
</dbReference>
<comment type="caution">
    <text evidence="2">The sequence shown here is derived from an EMBL/GenBank/DDBJ whole genome shotgun (WGS) entry which is preliminary data.</text>
</comment>
<dbReference type="GO" id="GO:0004644">
    <property type="term" value="F:phosphoribosylglycinamide formyltransferase activity"/>
    <property type="evidence" value="ECO:0007669"/>
    <property type="project" value="UniProtKB-EC"/>
</dbReference>
<keyword evidence="3" id="KW-1185">Reference proteome</keyword>
<dbReference type="SUPFAM" id="SSF53328">
    <property type="entry name" value="Formyltransferase"/>
    <property type="match status" value="1"/>
</dbReference>
<evidence type="ECO:0000259" key="1">
    <source>
        <dbReference type="Pfam" id="PF00551"/>
    </source>
</evidence>
<protein>
    <submittedName>
        <fullName evidence="2">Phosphoribosylglycinamide formyltransferase-1</fullName>
        <ecNumber evidence="2">2.1.2.2</ecNumber>
    </submittedName>
</protein>
<proteinExistence type="predicted"/>
<evidence type="ECO:0000313" key="3">
    <source>
        <dbReference type="Proteomes" id="UP000591537"/>
    </source>
</evidence>
<reference evidence="2 3" key="1">
    <citation type="submission" date="2020-08" db="EMBL/GenBank/DDBJ databases">
        <title>Genomic Encyclopedia of Type Strains, Phase IV (KMG-IV): sequencing the most valuable type-strain genomes for metagenomic binning, comparative biology and taxonomic classification.</title>
        <authorList>
            <person name="Goeker M."/>
        </authorList>
    </citation>
    <scope>NUCLEOTIDE SEQUENCE [LARGE SCALE GENOMIC DNA]</scope>
    <source>
        <strain evidence="2 3">DSM 43350</strain>
    </source>
</reference>